<evidence type="ECO:0000313" key="2">
    <source>
        <dbReference type="Proteomes" id="UP000427108"/>
    </source>
</evidence>
<organism evidence="1 2">
    <name type="scientific">Klebsiella oxytoca</name>
    <dbReference type="NCBI Taxonomy" id="571"/>
    <lineage>
        <taxon>Bacteria</taxon>
        <taxon>Pseudomonadati</taxon>
        <taxon>Pseudomonadota</taxon>
        <taxon>Gammaproteobacteria</taxon>
        <taxon>Enterobacterales</taxon>
        <taxon>Enterobacteriaceae</taxon>
        <taxon>Klebsiella/Raoultella group</taxon>
        <taxon>Klebsiella</taxon>
    </lineage>
</organism>
<dbReference type="Proteomes" id="UP000427108">
    <property type="component" value="Chromosome"/>
</dbReference>
<evidence type="ECO:0000313" key="1">
    <source>
        <dbReference type="EMBL" id="QGN37512.1"/>
    </source>
</evidence>
<dbReference type="RefSeq" id="WP_154679954.1">
    <property type="nucleotide sequence ID" value="NZ_CP046115.1"/>
</dbReference>
<gene>
    <name evidence="1" type="ORF">GJ746_09405</name>
</gene>
<reference evidence="1 2" key="1">
    <citation type="submission" date="2019-11" db="EMBL/GenBank/DDBJ databases">
        <title>Isolation and Application of One Kind of P-Hydroxybenzoic Acid Degrading Bacterium in Mitigating Cropping Obstacle of Cucumber.</title>
        <authorList>
            <person name="Wu F."/>
            <person name="An Y."/>
        </authorList>
    </citation>
    <scope>NUCLEOTIDE SEQUENCE [LARGE SCALE GENOMIC DNA]</scope>
    <source>
        <strain evidence="1 2">P620</strain>
    </source>
</reference>
<sequence>MPITTREKQSNHLSTLFKSSTIEERLRKYFSDKKLIDNGVGECVNKSIAISTRLLLFSMFTICLSPEETGSETTLLASSFKPNPGLLSIELPLSVKKVYGFNISSALND</sequence>
<proteinExistence type="predicted"/>
<dbReference type="EMBL" id="CP046115">
    <property type="protein sequence ID" value="QGN37512.1"/>
    <property type="molecule type" value="Genomic_DNA"/>
</dbReference>
<name>A0A6B8MMC9_KLEOX</name>
<accession>A0A6B8MMC9</accession>
<dbReference type="AlphaFoldDB" id="A0A6B8MMC9"/>
<protein>
    <submittedName>
        <fullName evidence="1">Uncharacterized protein</fullName>
    </submittedName>
</protein>